<proteinExistence type="predicted"/>
<dbReference type="STRING" id="47427.A0A2H3DZS2"/>
<organism evidence="1 2">
    <name type="scientific">Armillaria gallica</name>
    <name type="common">Bulbous honey fungus</name>
    <name type="synonym">Armillaria bulbosa</name>
    <dbReference type="NCBI Taxonomy" id="47427"/>
    <lineage>
        <taxon>Eukaryota</taxon>
        <taxon>Fungi</taxon>
        <taxon>Dikarya</taxon>
        <taxon>Basidiomycota</taxon>
        <taxon>Agaricomycotina</taxon>
        <taxon>Agaricomycetes</taxon>
        <taxon>Agaricomycetidae</taxon>
        <taxon>Agaricales</taxon>
        <taxon>Marasmiineae</taxon>
        <taxon>Physalacriaceae</taxon>
        <taxon>Armillaria</taxon>
    </lineage>
</organism>
<evidence type="ECO:0000313" key="2">
    <source>
        <dbReference type="Proteomes" id="UP000217790"/>
    </source>
</evidence>
<gene>
    <name evidence="1" type="ORF">ARMGADRAFT_1061419</name>
</gene>
<dbReference type="Proteomes" id="UP000217790">
    <property type="component" value="Unassembled WGS sequence"/>
</dbReference>
<accession>A0A2H3DZS2</accession>
<dbReference type="AlphaFoldDB" id="A0A2H3DZS2"/>
<evidence type="ECO:0000313" key="1">
    <source>
        <dbReference type="EMBL" id="PBK96942.1"/>
    </source>
</evidence>
<sequence>MGDPQERPQSGELEVKDADMTPHIFKIAASHPIPGGSYTLLGPKRFQMYWVVGRRLPDATQKIWRC</sequence>
<dbReference type="EMBL" id="KZ293650">
    <property type="protein sequence ID" value="PBK96942.1"/>
    <property type="molecule type" value="Genomic_DNA"/>
</dbReference>
<reference evidence="2" key="1">
    <citation type="journal article" date="2017" name="Nat. Ecol. Evol.">
        <title>Genome expansion and lineage-specific genetic innovations in the forest pathogenic fungi Armillaria.</title>
        <authorList>
            <person name="Sipos G."/>
            <person name="Prasanna A.N."/>
            <person name="Walter M.C."/>
            <person name="O'Connor E."/>
            <person name="Balint B."/>
            <person name="Krizsan K."/>
            <person name="Kiss B."/>
            <person name="Hess J."/>
            <person name="Varga T."/>
            <person name="Slot J."/>
            <person name="Riley R."/>
            <person name="Boka B."/>
            <person name="Rigling D."/>
            <person name="Barry K."/>
            <person name="Lee J."/>
            <person name="Mihaltcheva S."/>
            <person name="LaButti K."/>
            <person name="Lipzen A."/>
            <person name="Waldron R."/>
            <person name="Moloney N.M."/>
            <person name="Sperisen C."/>
            <person name="Kredics L."/>
            <person name="Vagvoelgyi C."/>
            <person name="Patrignani A."/>
            <person name="Fitzpatrick D."/>
            <person name="Nagy I."/>
            <person name="Doyle S."/>
            <person name="Anderson J.B."/>
            <person name="Grigoriev I.V."/>
            <person name="Gueldener U."/>
            <person name="Muensterkoetter M."/>
            <person name="Nagy L.G."/>
        </authorList>
    </citation>
    <scope>NUCLEOTIDE SEQUENCE [LARGE SCALE GENOMIC DNA]</scope>
    <source>
        <strain evidence="2">Ar21-2</strain>
    </source>
</reference>
<name>A0A2H3DZS2_ARMGA</name>
<keyword evidence="2" id="KW-1185">Reference proteome</keyword>
<dbReference type="InParanoid" id="A0A2H3DZS2"/>
<protein>
    <submittedName>
        <fullName evidence="1">Uncharacterized protein</fullName>
    </submittedName>
</protein>